<proteinExistence type="predicted"/>
<accession>A0A5Q2WI34</accession>
<dbReference type="GeneID" id="65122802"/>
<evidence type="ECO:0000313" key="1">
    <source>
        <dbReference type="EMBL" id="QGH76534.1"/>
    </source>
</evidence>
<dbReference type="KEGG" id="vg:65122802"/>
<organism evidence="1 2">
    <name type="scientific">Streptomyces phage Daubenski</name>
    <dbReference type="NCBI Taxonomy" id="2653725"/>
    <lineage>
        <taxon>Viruses</taxon>
        <taxon>Duplodnaviria</taxon>
        <taxon>Heunggongvirae</taxon>
        <taxon>Uroviricota</taxon>
        <taxon>Caudoviricetes</taxon>
        <taxon>Stanwilliamsviridae</taxon>
        <taxon>Boydwoodruffvirinae</taxon>
        <taxon>Samistivirus</taxon>
        <taxon>Samistivirus daubenski</taxon>
    </lineage>
</organism>
<keyword evidence="2" id="KW-1185">Reference proteome</keyword>
<reference evidence="1 2" key="1">
    <citation type="submission" date="2019-09" db="EMBL/GenBank/DDBJ databases">
        <authorList>
            <person name="Cummings J.R."/>
            <person name="Eaglin Z.M."/>
            <person name="Kluemper A.J."/>
            <person name="Powell E.A."/>
            <person name="Stamm J."/>
            <person name="Thompson S.A."/>
            <person name="Tolsma S."/>
            <person name="Caruso S.M."/>
            <person name="Garlena R.A."/>
            <person name="Russell D.A."/>
            <person name="Pope W.H."/>
            <person name="Jacobs-Se D."/>
            <person name="Hatfull G.F."/>
        </authorList>
    </citation>
    <scope>NUCLEOTIDE SEQUENCE [LARGE SCALE GENOMIC DNA]</scope>
</reference>
<evidence type="ECO:0000313" key="2">
    <source>
        <dbReference type="Proteomes" id="UP000375470"/>
    </source>
</evidence>
<dbReference type="RefSeq" id="YP_010104854.1">
    <property type="nucleotide sequence ID" value="NC_055822.1"/>
</dbReference>
<dbReference type="EMBL" id="MN444876">
    <property type="protein sequence ID" value="QGH76534.1"/>
    <property type="molecule type" value="Genomic_DNA"/>
</dbReference>
<dbReference type="Proteomes" id="UP000375470">
    <property type="component" value="Segment"/>
</dbReference>
<sequence length="70" mass="7909">MNPRLIIRSFAVQHVAVRRPTQELWRSITLAEHVKREFQGRAVSAPQCSPDITAQISVRAVKRSSAGRNE</sequence>
<protein>
    <submittedName>
        <fullName evidence="1">Uncharacterized protein</fullName>
    </submittedName>
</protein>
<name>A0A5Q2WI34_9CAUD</name>
<gene>
    <name evidence="1" type="primary">91</name>
    <name evidence="1" type="ORF">SEA_DAUBENSKI_91</name>
</gene>